<dbReference type="OrthoDB" id="2017974at2759"/>
<feature type="region of interest" description="Disordered" evidence="1">
    <location>
        <begin position="1"/>
        <end position="72"/>
    </location>
</feature>
<keyword evidence="3" id="KW-1185">Reference proteome</keyword>
<comment type="caution">
    <text evidence="2">The sequence shown here is derived from an EMBL/GenBank/DDBJ whole genome shotgun (WGS) entry which is preliminary data.</text>
</comment>
<gene>
    <name evidence="2" type="ORF">BS47DRAFT_1357615</name>
</gene>
<evidence type="ECO:0000313" key="3">
    <source>
        <dbReference type="Proteomes" id="UP000886523"/>
    </source>
</evidence>
<accession>A0A9P6B9V6</accession>
<dbReference type="Proteomes" id="UP000886523">
    <property type="component" value="Unassembled WGS sequence"/>
</dbReference>
<reference evidence="2" key="1">
    <citation type="journal article" date="2020" name="Nat. Commun.">
        <title>Large-scale genome sequencing of mycorrhizal fungi provides insights into the early evolution of symbiotic traits.</title>
        <authorList>
            <person name="Miyauchi S."/>
            <person name="Kiss E."/>
            <person name="Kuo A."/>
            <person name="Drula E."/>
            <person name="Kohler A."/>
            <person name="Sanchez-Garcia M."/>
            <person name="Morin E."/>
            <person name="Andreopoulos B."/>
            <person name="Barry K.W."/>
            <person name="Bonito G."/>
            <person name="Buee M."/>
            <person name="Carver A."/>
            <person name="Chen C."/>
            <person name="Cichocki N."/>
            <person name="Clum A."/>
            <person name="Culley D."/>
            <person name="Crous P.W."/>
            <person name="Fauchery L."/>
            <person name="Girlanda M."/>
            <person name="Hayes R.D."/>
            <person name="Keri Z."/>
            <person name="LaButti K."/>
            <person name="Lipzen A."/>
            <person name="Lombard V."/>
            <person name="Magnuson J."/>
            <person name="Maillard F."/>
            <person name="Murat C."/>
            <person name="Nolan M."/>
            <person name="Ohm R.A."/>
            <person name="Pangilinan J."/>
            <person name="Pereira M.F."/>
            <person name="Perotto S."/>
            <person name="Peter M."/>
            <person name="Pfister S."/>
            <person name="Riley R."/>
            <person name="Sitrit Y."/>
            <person name="Stielow J.B."/>
            <person name="Szollosi G."/>
            <person name="Zifcakova L."/>
            <person name="Stursova M."/>
            <person name="Spatafora J.W."/>
            <person name="Tedersoo L."/>
            <person name="Vaario L.M."/>
            <person name="Yamada A."/>
            <person name="Yan M."/>
            <person name="Wang P."/>
            <person name="Xu J."/>
            <person name="Bruns T."/>
            <person name="Baldrian P."/>
            <person name="Vilgalys R."/>
            <person name="Dunand C."/>
            <person name="Henrissat B."/>
            <person name="Grigoriev I.V."/>
            <person name="Hibbett D."/>
            <person name="Nagy L.G."/>
            <person name="Martin F.M."/>
        </authorList>
    </citation>
    <scope>NUCLEOTIDE SEQUENCE</scope>
    <source>
        <strain evidence="2">UP504</strain>
    </source>
</reference>
<name>A0A9P6B9V6_9AGAM</name>
<feature type="compositionally biased region" description="Low complexity" evidence="1">
    <location>
        <begin position="43"/>
        <end position="62"/>
    </location>
</feature>
<dbReference type="AlphaFoldDB" id="A0A9P6B9V6"/>
<organism evidence="2 3">
    <name type="scientific">Hydnum rufescens UP504</name>
    <dbReference type="NCBI Taxonomy" id="1448309"/>
    <lineage>
        <taxon>Eukaryota</taxon>
        <taxon>Fungi</taxon>
        <taxon>Dikarya</taxon>
        <taxon>Basidiomycota</taxon>
        <taxon>Agaricomycotina</taxon>
        <taxon>Agaricomycetes</taxon>
        <taxon>Cantharellales</taxon>
        <taxon>Hydnaceae</taxon>
        <taxon>Hydnum</taxon>
    </lineage>
</organism>
<proteinExistence type="predicted"/>
<sequence>MTHPTSQPEKETDDHTPTTAGVWSLDENWPNNEGPTSQSPTSNVTKKTGNENVTNVTTTDDNMPNKWPHEPPTHYGGGVALYRRQVPQLQLPRWARKWLEALGDLTQSRMAVAIHIANHAVSDPTTLVGEPIPTIVLPIKAPASHINTSPLPLVGIPATAAKLGDKDGWDTWHMTTWDWYVEVLKDTPGTGCLQYYLGTLSWDLKGEELCTMYRFIKSLVVEHLFDRGHKAILDCLF</sequence>
<feature type="compositionally biased region" description="Polar residues" evidence="1">
    <location>
        <begin position="29"/>
        <end position="42"/>
    </location>
</feature>
<evidence type="ECO:0000256" key="1">
    <source>
        <dbReference type="SAM" id="MobiDB-lite"/>
    </source>
</evidence>
<evidence type="ECO:0000313" key="2">
    <source>
        <dbReference type="EMBL" id="KAF9520428.1"/>
    </source>
</evidence>
<protein>
    <submittedName>
        <fullName evidence="2">Uncharacterized protein</fullName>
    </submittedName>
</protein>
<dbReference type="EMBL" id="MU128912">
    <property type="protein sequence ID" value="KAF9520428.1"/>
    <property type="molecule type" value="Genomic_DNA"/>
</dbReference>